<sequence length="63" mass="7076">MTHVLSTPRRIIYRVCLRQTYAEYGGTVRSIPAVAYCPATEEDESPRWTPSHETVLAVRGVAL</sequence>
<comment type="caution">
    <text evidence="1">The sequence shown here is derived from an EMBL/GenBank/DDBJ whole genome shotgun (WGS) entry which is preliminary data.</text>
</comment>
<accession>A0ABP8YFR5</accession>
<protein>
    <submittedName>
        <fullName evidence="1">Uncharacterized protein</fullName>
    </submittedName>
</protein>
<name>A0ABP8YFR5_9ACTN</name>
<keyword evidence="2" id="KW-1185">Reference proteome</keyword>
<dbReference type="Proteomes" id="UP001499882">
    <property type="component" value="Unassembled WGS sequence"/>
</dbReference>
<evidence type="ECO:0000313" key="2">
    <source>
        <dbReference type="Proteomes" id="UP001499882"/>
    </source>
</evidence>
<evidence type="ECO:0000313" key="1">
    <source>
        <dbReference type="EMBL" id="GAA4727771.1"/>
    </source>
</evidence>
<reference evidence="2" key="1">
    <citation type="journal article" date="2019" name="Int. J. Syst. Evol. Microbiol.">
        <title>The Global Catalogue of Microorganisms (GCM) 10K type strain sequencing project: providing services to taxonomists for standard genome sequencing and annotation.</title>
        <authorList>
            <consortium name="The Broad Institute Genomics Platform"/>
            <consortium name="The Broad Institute Genome Sequencing Center for Infectious Disease"/>
            <person name="Wu L."/>
            <person name="Ma J."/>
        </authorList>
    </citation>
    <scope>NUCLEOTIDE SEQUENCE [LARGE SCALE GENOMIC DNA]</scope>
    <source>
        <strain evidence="2">JCM 18532</strain>
    </source>
</reference>
<gene>
    <name evidence="1" type="ORF">GCM10023350_08500</name>
</gene>
<organism evidence="1 2">
    <name type="scientific">Nocardioides endophyticus</name>
    <dbReference type="NCBI Taxonomy" id="1353775"/>
    <lineage>
        <taxon>Bacteria</taxon>
        <taxon>Bacillati</taxon>
        <taxon>Actinomycetota</taxon>
        <taxon>Actinomycetes</taxon>
        <taxon>Propionibacteriales</taxon>
        <taxon>Nocardioidaceae</taxon>
        <taxon>Nocardioides</taxon>
    </lineage>
</organism>
<proteinExistence type="predicted"/>
<dbReference type="EMBL" id="BAABKN010000005">
    <property type="protein sequence ID" value="GAA4727771.1"/>
    <property type="molecule type" value="Genomic_DNA"/>
</dbReference>